<dbReference type="Pfam" id="PF00168">
    <property type="entry name" value="C2"/>
    <property type="match status" value="1"/>
</dbReference>
<feature type="domain" description="C2" evidence="2">
    <location>
        <begin position="281"/>
        <end position="403"/>
    </location>
</feature>
<dbReference type="Gene3D" id="2.60.40.150">
    <property type="entry name" value="C2 domain"/>
    <property type="match status" value="1"/>
</dbReference>
<evidence type="ECO:0000313" key="3">
    <source>
        <dbReference type="EMBL" id="CAE4574553.1"/>
    </source>
</evidence>
<dbReference type="InterPro" id="IPR000008">
    <property type="entry name" value="C2_dom"/>
</dbReference>
<dbReference type="CDD" id="cd00030">
    <property type="entry name" value="C2"/>
    <property type="match status" value="1"/>
</dbReference>
<gene>
    <name evidence="3" type="ORF">AMON00008_LOCUS14172</name>
</gene>
<feature type="region of interest" description="Disordered" evidence="1">
    <location>
        <begin position="33"/>
        <end position="61"/>
    </location>
</feature>
<dbReference type="SUPFAM" id="SSF49562">
    <property type="entry name" value="C2 domain (Calcium/lipid-binding domain, CaLB)"/>
    <property type="match status" value="1"/>
</dbReference>
<name>A0A7S4Q776_9DINO</name>
<dbReference type="PROSITE" id="PS50004">
    <property type="entry name" value="C2"/>
    <property type="match status" value="1"/>
</dbReference>
<dbReference type="EMBL" id="HBNR01021285">
    <property type="protein sequence ID" value="CAE4574553.1"/>
    <property type="molecule type" value="Transcribed_RNA"/>
</dbReference>
<dbReference type="SMART" id="SM00239">
    <property type="entry name" value="C2"/>
    <property type="match status" value="1"/>
</dbReference>
<protein>
    <recommendedName>
        <fullName evidence="2">C2 domain-containing protein</fullName>
    </recommendedName>
</protein>
<dbReference type="PANTHER" id="PTHR45761:SF1">
    <property type="entry name" value="EXTENDED SYNAPTOTAGMIN-LIKE PROTEIN 2, ISOFORM C"/>
    <property type="match status" value="1"/>
</dbReference>
<sequence length="449" mass="47340">MYAPVPVARAAGQALAVSPAGVQALNTNPWAVTFPPAQPGAPQLPNGLPRPPPDLLHGVQDPDSVERRKFELGKGIDDVLVQQSALLAQKHQAVLEFLRAKNEQQKRHACAAIDQQRMKGEMEVQARFGEQMMQLSQAATRRKLELDKQANKLTMEYSARRAQEELSVQDYDVYLRFFSASAQPLPLPTAMGTVPGANFADVGMPPKDPSRPPEDYSGYSMPPLANGNWQPSQAQTSPSGVAGTATGALVGGGGTVGGAGAGGNTGNARLPALYEGGGGGVAGTAAGGAGASGGVSNAKLATLYLVVHGCYNLLNKDTGILGDVSDPFVQAKVGKQVEKTPTLNNNLNPVWSDKNRFKFSVGPKDTSLDLEVWNSNVFRNDSLGRAIVDLCTLPPTQWHRMREKLADGGEGELEFDVRLEPEPHIGYNAPGGYGPAGGPGGPNGLPFHN</sequence>
<evidence type="ECO:0000259" key="2">
    <source>
        <dbReference type="PROSITE" id="PS50004"/>
    </source>
</evidence>
<organism evidence="3">
    <name type="scientific">Alexandrium monilatum</name>
    <dbReference type="NCBI Taxonomy" id="311494"/>
    <lineage>
        <taxon>Eukaryota</taxon>
        <taxon>Sar</taxon>
        <taxon>Alveolata</taxon>
        <taxon>Dinophyceae</taxon>
        <taxon>Gonyaulacales</taxon>
        <taxon>Pyrocystaceae</taxon>
        <taxon>Alexandrium</taxon>
    </lineage>
</organism>
<reference evidence="3" key="1">
    <citation type="submission" date="2021-01" db="EMBL/GenBank/DDBJ databases">
        <authorList>
            <person name="Corre E."/>
            <person name="Pelletier E."/>
            <person name="Niang G."/>
            <person name="Scheremetjew M."/>
            <person name="Finn R."/>
            <person name="Kale V."/>
            <person name="Holt S."/>
            <person name="Cochrane G."/>
            <person name="Meng A."/>
            <person name="Brown T."/>
            <person name="Cohen L."/>
        </authorList>
    </citation>
    <scope>NUCLEOTIDE SEQUENCE</scope>
    <source>
        <strain evidence="3">CCMP3105</strain>
    </source>
</reference>
<dbReference type="InterPro" id="IPR035892">
    <property type="entry name" value="C2_domain_sf"/>
</dbReference>
<dbReference type="PANTHER" id="PTHR45761">
    <property type="entry name" value="EXTENDED SYNAPTOTAGMIN-LIKE PROTEIN 2, ISOFORM C"/>
    <property type="match status" value="1"/>
</dbReference>
<dbReference type="InterPro" id="IPR051634">
    <property type="entry name" value="Extended_Synaptotagmin"/>
</dbReference>
<accession>A0A7S4Q776</accession>
<evidence type="ECO:0000256" key="1">
    <source>
        <dbReference type="SAM" id="MobiDB-lite"/>
    </source>
</evidence>
<dbReference type="AlphaFoldDB" id="A0A7S4Q776"/>
<proteinExistence type="predicted"/>